<organism evidence="2 3">
    <name type="scientific">Limosa lapponica baueri</name>
    <dbReference type="NCBI Taxonomy" id="1758121"/>
    <lineage>
        <taxon>Eukaryota</taxon>
        <taxon>Metazoa</taxon>
        <taxon>Chordata</taxon>
        <taxon>Craniata</taxon>
        <taxon>Vertebrata</taxon>
        <taxon>Euteleostomi</taxon>
        <taxon>Archelosauria</taxon>
        <taxon>Archosauria</taxon>
        <taxon>Dinosauria</taxon>
        <taxon>Saurischia</taxon>
        <taxon>Theropoda</taxon>
        <taxon>Coelurosauria</taxon>
        <taxon>Aves</taxon>
        <taxon>Neognathae</taxon>
        <taxon>Neoaves</taxon>
        <taxon>Charadriiformes</taxon>
        <taxon>Scolopacidae</taxon>
        <taxon>Limosa</taxon>
    </lineage>
</organism>
<evidence type="ECO:0000313" key="2">
    <source>
        <dbReference type="EMBL" id="PKU48088.1"/>
    </source>
</evidence>
<dbReference type="EMBL" id="KZ505660">
    <property type="protein sequence ID" value="PKU48088.1"/>
    <property type="molecule type" value="Genomic_DNA"/>
</dbReference>
<proteinExistence type="predicted"/>
<keyword evidence="3" id="KW-1185">Reference proteome</keyword>
<name>A0A2I0UPW5_LIMLA</name>
<reference evidence="3" key="1">
    <citation type="submission" date="2017-11" db="EMBL/GenBank/DDBJ databases">
        <authorList>
            <person name="Lima N.C."/>
            <person name="Parody-Merino A.M."/>
            <person name="Battley P.F."/>
            <person name="Fidler A.E."/>
            <person name="Prosdocimi F."/>
        </authorList>
    </citation>
    <scope>NUCLEOTIDE SEQUENCE [LARGE SCALE GENOMIC DNA]</scope>
</reference>
<reference evidence="3" key="2">
    <citation type="submission" date="2017-12" db="EMBL/GenBank/DDBJ databases">
        <title>Genome sequence of the Bar-tailed Godwit (Limosa lapponica baueri).</title>
        <authorList>
            <person name="Lima N.C.B."/>
            <person name="Parody-Merino A.M."/>
            <person name="Battley P.F."/>
            <person name="Fidler A.E."/>
            <person name="Prosdocimi F."/>
        </authorList>
    </citation>
    <scope>NUCLEOTIDE SEQUENCE [LARGE SCALE GENOMIC DNA]</scope>
</reference>
<protein>
    <submittedName>
        <fullName evidence="2">Uncharacterized protein</fullName>
    </submittedName>
</protein>
<evidence type="ECO:0000313" key="3">
    <source>
        <dbReference type="Proteomes" id="UP000233556"/>
    </source>
</evidence>
<dbReference type="AlphaFoldDB" id="A0A2I0UPW5"/>
<accession>A0A2I0UPW5</accession>
<evidence type="ECO:0000256" key="1">
    <source>
        <dbReference type="SAM" id="MobiDB-lite"/>
    </source>
</evidence>
<dbReference type="Proteomes" id="UP000233556">
    <property type="component" value="Unassembled WGS sequence"/>
</dbReference>
<sequence length="77" mass="8345">MGGAWPCGAAEGQQVPCPPGPRGQRLSLPWPRCAHTLLSAYLLASFRNMSTPFSYFSCKCITATASWGFTVEETFLS</sequence>
<gene>
    <name evidence="2" type="ORF">llap_1559</name>
</gene>
<feature type="region of interest" description="Disordered" evidence="1">
    <location>
        <begin position="1"/>
        <end position="20"/>
    </location>
</feature>